<evidence type="ECO:0000313" key="2">
    <source>
        <dbReference type="Proteomes" id="UP000053257"/>
    </source>
</evidence>
<name>A0A0C3S6U8_PHLG1</name>
<dbReference type="AlphaFoldDB" id="A0A0C3S6U8"/>
<protein>
    <submittedName>
        <fullName evidence="1">Uncharacterized protein</fullName>
    </submittedName>
</protein>
<reference evidence="1 2" key="1">
    <citation type="journal article" date="2014" name="PLoS Genet.">
        <title>Analysis of the Phlebiopsis gigantea genome, transcriptome and secretome provides insight into its pioneer colonization strategies of wood.</title>
        <authorList>
            <person name="Hori C."/>
            <person name="Ishida T."/>
            <person name="Igarashi K."/>
            <person name="Samejima M."/>
            <person name="Suzuki H."/>
            <person name="Master E."/>
            <person name="Ferreira P."/>
            <person name="Ruiz-Duenas F.J."/>
            <person name="Held B."/>
            <person name="Canessa P."/>
            <person name="Larrondo L.F."/>
            <person name="Schmoll M."/>
            <person name="Druzhinina I.S."/>
            <person name="Kubicek C.P."/>
            <person name="Gaskell J.A."/>
            <person name="Kersten P."/>
            <person name="St John F."/>
            <person name="Glasner J."/>
            <person name="Sabat G."/>
            <person name="Splinter BonDurant S."/>
            <person name="Syed K."/>
            <person name="Yadav J."/>
            <person name="Mgbeahuruike A.C."/>
            <person name="Kovalchuk A."/>
            <person name="Asiegbu F.O."/>
            <person name="Lackner G."/>
            <person name="Hoffmeister D."/>
            <person name="Rencoret J."/>
            <person name="Gutierrez A."/>
            <person name="Sun H."/>
            <person name="Lindquist E."/>
            <person name="Barry K."/>
            <person name="Riley R."/>
            <person name="Grigoriev I.V."/>
            <person name="Henrissat B."/>
            <person name="Kues U."/>
            <person name="Berka R.M."/>
            <person name="Martinez A.T."/>
            <person name="Covert S.F."/>
            <person name="Blanchette R.A."/>
            <person name="Cullen D."/>
        </authorList>
    </citation>
    <scope>NUCLEOTIDE SEQUENCE [LARGE SCALE GENOMIC DNA]</scope>
    <source>
        <strain evidence="1 2">11061_1 CR5-6</strain>
    </source>
</reference>
<dbReference type="EMBL" id="KN840519">
    <property type="protein sequence ID" value="KIP06407.1"/>
    <property type="molecule type" value="Genomic_DNA"/>
</dbReference>
<gene>
    <name evidence="1" type="ORF">PHLGIDRAFT_19456</name>
</gene>
<dbReference type="HOGENOM" id="CLU_3051129_0_0_1"/>
<keyword evidence="2" id="KW-1185">Reference proteome</keyword>
<organism evidence="1 2">
    <name type="scientific">Phlebiopsis gigantea (strain 11061_1 CR5-6)</name>
    <name type="common">White-rot fungus</name>
    <name type="synonym">Peniophora gigantea</name>
    <dbReference type="NCBI Taxonomy" id="745531"/>
    <lineage>
        <taxon>Eukaryota</taxon>
        <taxon>Fungi</taxon>
        <taxon>Dikarya</taxon>
        <taxon>Basidiomycota</taxon>
        <taxon>Agaricomycotina</taxon>
        <taxon>Agaricomycetes</taxon>
        <taxon>Polyporales</taxon>
        <taxon>Phanerochaetaceae</taxon>
        <taxon>Phlebiopsis</taxon>
    </lineage>
</organism>
<sequence length="54" mass="5812">MGGFRGRAAGVPLSHSLTFAIYKGFLARDTITGRLCRVYSGYTAIRVLGSYSVP</sequence>
<accession>A0A0C3S6U8</accession>
<evidence type="ECO:0000313" key="1">
    <source>
        <dbReference type="EMBL" id="KIP06407.1"/>
    </source>
</evidence>
<dbReference type="Proteomes" id="UP000053257">
    <property type="component" value="Unassembled WGS sequence"/>
</dbReference>
<proteinExistence type="predicted"/>